<dbReference type="InterPro" id="IPR019427">
    <property type="entry name" value="7TM_GPCR_serpentine_rcpt_Srw"/>
</dbReference>
<evidence type="ECO:0000313" key="8">
    <source>
        <dbReference type="Proteomes" id="UP000001940"/>
    </source>
</evidence>
<evidence type="ECO:0000256" key="1">
    <source>
        <dbReference type="ARBA" id="ARBA00004370"/>
    </source>
</evidence>
<keyword evidence="3 5" id="KW-1133">Transmembrane helix</keyword>
<feature type="transmembrane region" description="Helical" evidence="5">
    <location>
        <begin position="67"/>
        <end position="92"/>
    </location>
</feature>
<sequence length="378" mass="42911">MNSSNDLYPGFSDEDIKFWTEIDELLAVLSILFNMLSFLISIIGILPTIFHIIVLSRKSMRTLTINAFLLGIGICDLARMMFIIMVLGPLYTEHFSHLEHPECMSPNYYSTILFALISGFTGKLVEYLSIWLAVAMAIIRSLVIKYPLNSRISDLIESKYGIRVLFLITLPIIILSIPKYFRYSIQPFGSLWVPPQNCTDFPKNYFQIQYTYVETHIFEKSTDFLTGMEGVLYVIIPSILLPISTLILIFQLRISRKKSEALRHTSNSGGDRTTKLVTFMTISFTISTAPFGILHLVKVIVSEAIGSEGMNLIVDRIASLFPLIITINGAIHFFLCYFLSSQYRDAVREMFGRNKKSKNSISLQHPAMSTVSTFVKVE</sequence>
<dbReference type="PROSITE" id="PS50262">
    <property type="entry name" value="G_PROTEIN_RECEP_F1_2"/>
    <property type="match status" value="1"/>
</dbReference>
<dbReference type="CDD" id="cd14978">
    <property type="entry name" value="7tmA_FMRFamide_R-like"/>
    <property type="match status" value="1"/>
</dbReference>
<feature type="transmembrane region" description="Helical" evidence="5">
    <location>
        <begin position="160"/>
        <end position="181"/>
    </location>
</feature>
<dbReference type="Gene3D" id="1.20.1070.10">
    <property type="entry name" value="Rhodopsin 7-helix transmembrane proteins"/>
    <property type="match status" value="1"/>
</dbReference>
<dbReference type="Proteomes" id="UP000001940">
    <property type="component" value="Chromosome V"/>
</dbReference>
<dbReference type="SMR" id="G5EDR2"/>
<feature type="transmembrane region" description="Helical" evidence="5">
    <location>
        <begin position="25"/>
        <end position="55"/>
    </location>
</feature>
<feature type="transmembrane region" description="Helical" evidence="5">
    <location>
        <begin position="112"/>
        <end position="139"/>
    </location>
</feature>
<dbReference type="PIR" id="T25176">
    <property type="entry name" value="T25176"/>
</dbReference>
<feature type="transmembrane region" description="Helical" evidence="5">
    <location>
        <begin position="317"/>
        <end position="340"/>
    </location>
</feature>
<evidence type="ECO:0000256" key="2">
    <source>
        <dbReference type="ARBA" id="ARBA00022692"/>
    </source>
</evidence>
<dbReference type="RefSeq" id="NP_506844.1">
    <property type="nucleotide sequence ID" value="NM_074443.2"/>
</dbReference>
<accession>G5EDR2</accession>
<dbReference type="WormBase" id="T26H5.5">
    <property type="protein sequence ID" value="CE18293"/>
    <property type="gene ID" value="WBGene00005780"/>
    <property type="gene designation" value="srw-33"/>
</dbReference>
<dbReference type="InterPro" id="IPR000276">
    <property type="entry name" value="GPCR_Rhodpsn"/>
</dbReference>
<dbReference type="PaxDb" id="6239-T26H5.5"/>
<reference evidence="7 8" key="1">
    <citation type="journal article" date="1998" name="Science">
        <title>Genome sequence of the nematode C. elegans: a platform for investigating biology.</title>
        <authorList>
            <consortium name="The C. elegans sequencing consortium"/>
            <person name="Sulson J.E."/>
            <person name="Waterston R."/>
        </authorList>
    </citation>
    <scope>NUCLEOTIDE SEQUENCE [LARGE SCALE GENOMIC DNA]</scope>
    <source>
        <strain evidence="7 8">Bristol N2</strain>
    </source>
</reference>
<feature type="transmembrane region" description="Helical" evidence="5">
    <location>
        <begin position="231"/>
        <end position="255"/>
    </location>
</feature>
<dbReference type="GO" id="GO:0008528">
    <property type="term" value="F:G protein-coupled peptide receptor activity"/>
    <property type="evidence" value="ECO:0007669"/>
    <property type="project" value="InterPro"/>
</dbReference>
<dbReference type="eggNOG" id="KOG3098">
    <property type="taxonomic scope" value="Eukaryota"/>
</dbReference>
<evidence type="ECO:0000256" key="4">
    <source>
        <dbReference type="ARBA" id="ARBA00023136"/>
    </source>
</evidence>
<comment type="subcellular location">
    <subcellularLocation>
        <location evidence="1">Membrane</location>
    </subcellularLocation>
</comment>
<dbReference type="SUPFAM" id="SSF81321">
    <property type="entry name" value="Family A G protein-coupled receptor-like"/>
    <property type="match status" value="1"/>
</dbReference>
<evidence type="ECO:0000313" key="7">
    <source>
        <dbReference type="EMBL" id="CAB04856.1"/>
    </source>
</evidence>
<dbReference type="InterPro" id="IPR017452">
    <property type="entry name" value="GPCR_Rhodpsn_7TM"/>
</dbReference>
<dbReference type="GO" id="GO:0016020">
    <property type="term" value="C:membrane"/>
    <property type="evidence" value="ECO:0007669"/>
    <property type="project" value="UniProtKB-SubCell"/>
</dbReference>
<gene>
    <name evidence="7 9" type="primary">srw-33</name>
    <name evidence="7" type="ORF">CELE_T26H5.5</name>
    <name evidence="9" type="ORF">T26H5.5</name>
</gene>
<dbReference type="CTD" id="188958"/>
<evidence type="ECO:0000259" key="6">
    <source>
        <dbReference type="PROSITE" id="PS50262"/>
    </source>
</evidence>
<dbReference type="PANTHER" id="PTHR22751">
    <property type="entry name" value="G-PROTEIN COUPLED RECEPTOR-RELATED"/>
    <property type="match status" value="1"/>
</dbReference>
<dbReference type="AGR" id="WB:WBGene00005780"/>
<proteinExistence type="predicted"/>
<organism evidence="7 8">
    <name type="scientific">Caenorhabditis elegans</name>
    <dbReference type="NCBI Taxonomy" id="6239"/>
    <lineage>
        <taxon>Eukaryota</taxon>
        <taxon>Metazoa</taxon>
        <taxon>Ecdysozoa</taxon>
        <taxon>Nematoda</taxon>
        <taxon>Chromadorea</taxon>
        <taxon>Rhabditida</taxon>
        <taxon>Rhabditina</taxon>
        <taxon>Rhabditomorpha</taxon>
        <taxon>Rhabditoidea</taxon>
        <taxon>Rhabditidae</taxon>
        <taxon>Peloderinae</taxon>
        <taxon>Caenorhabditis</taxon>
    </lineage>
</organism>
<feature type="domain" description="G-protein coupled receptors family 1 profile" evidence="6">
    <location>
        <begin position="47"/>
        <end position="336"/>
    </location>
</feature>
<protein>
    <submittedName>
        <fullName evidence="7">G-protein coupled receptors family 1 profile domain-containing protein</fullName>
    </submittedName>
</protein>
<evidence type="ECO:0000313" key="9">
    <source>
        <dbReference type="WormBase" id="T26H5.5"/>
    </source>
</evidence>
<dbReference type="PhylomeDB" id="G5EDR2"/>
<keyword evidence="2 5" id="KW-0812">Transmembrane</keyword>
<dbReference type="OMA" id="ALVIKYP"/>
<dbReference type="InParanoid" id="G5EDR2"/>
<dbReference type="EMBL" id="BX284605">
    <property type="protein sequence ID" value="CAB04856.1"/>
    <property type="molecule type" value="Genomic_DNA"/>
</dbReference>
<keyword evidence="4 5" id="KW-0472">Membrane</keyword>
<keyword evidence="7" id="KW-0675">Receptor</keyword>
<dbReference type="OrthoDB" id="5864054at2759"/>
<keyword evidence="8" id="KW-1185">Reference proteome</keyword>
<evidence type="ECO:0000256" key="3">
    <source>
        <dbReference type="ARBA" id="ARBA00022989"/>
    </source>
</evidence>
<dbReference type="HOGENOM" id="CLU_043715_0_3_1"/>
<feature type="transmembrane region" description="Helical" evidence="5">
    <location>
        <begin position="276"/>
        <end position="297"/>
    </location>
</feature>
<dbReference type="KEGG" id="cel:CELE_T26H5.5"/>
<dbReference type="PANTHER" id="PTHR22751:SF13">
    <property type="entry name" value="G-PROTEIN COUPLED RECEPTORS FAMILY 1 PROFILE DOMAIN-CONTAINING PROTEIN"/>
    <property type="match status" value="1"/>
</dbReference>
<dbReference type="Pfam" id="PF10324">
    <property type="entry name" value="7TM_GPCR_Srw"/>
    <property type="match status" value="1"/>
</dbReference>
<dbReference type="PRINTS" id="PR00237">
    <property type="entry name" value="GPCRRHODOPSN"/>
</dbReference>
<dbReference type="GeneID" id="188958"/>
<name>G5EDR2_CAEEL</name>
<dbReference type="AlphaFoldDB" id="G5EDR2"/>
<evidence type="ECO:0000256" key="5">
    <source>
        <dbReference type="SAM" id="Phobius"/>
    </source>
</evidence>